<comment type="caution">
    <text evidence="1">The sequence shown here is derived from an EMBL/GenBank/DDBJ whole genome shotgun (WGS) entry which is preliminary data.</text>
</comment>
<dbReference type="EMBL" id="VSSQ01139775">
    <property type="protein sequence ID" value="MPN62160.1"/>
    <property type="molecule type" value="Genomic_DNA"/>
</dbReference>
<name>A0A645JGC2_9ZZZZ</name>
<reference evidence="1" key="1">
    <citation type="submission" date="2019-08" db="EMBL/GenBank/DDBJ databases">
        <authorList>
            <person name="Kucharzyk K."/>
            <person name="Murdoch R.W."/>
            <person name="Higgins S."/>
            <person name="Loffler F."/>
        </authorList>
    </citation>
    <scope>NUCLEOTIDE SEQUENCE</scope>
</reference>
<proteinExistence type="predicted"/>
<organism evidence="1">
    <name type="scientific">bioreactor metagenome</name>
    <dbReference type="NCBI Taxonomy" id="1076179"/>
    <lineage>
        <taxon>unclassified sequences</taxon>
        <taxon>metagenomes</taxon>
        <taxon>ecological metagenomes</taxon>
    </lineage>
</organism>
<sequence>MQVFGIHENFSPGLAGAAGNGGKCAAFAFTLAADESGVGVIRRALRIALFRQVFIFLGEYRLRVGAFIQCNGKKVRCRSEHGLNANF</sequence>
<dbReference type="AlphaFoldDB" id="A0A645JGC2"/>
<evidence type="ECO:0000313" key="1">
    <source>
        <dbReference type="EMBL" id="MPN62160.1"/>
    </source>
</evidence>
<protein>
    <submittedName>
        <fullName evidence="1">Uncharacterized protein</fullName>
    </submittedName>
</protein>
<gene>
    <name evidence="1" type="ORF">SDC9_209907</name>
</gene>
<accession>A0A645JGC2</accession>